<accession>A0A285B077</accession>
<dbReference type="EMBL" id="FZTC01000015">
    <property type="protein sequence ID" value="SNU34317.1"/>
    <property type="molecule type" value="Genomic_DNA"/>
</dbReference>
<dbReference type="Proteomes" id="UP000220639">
    <property type="component" value="Unassembled WGS sequence"/>
</dbReference>
<evidence type="ECO:0000313" key="1">
    <source>
        <dbReference type="EMBL" id="SNU34317.1"/>
    </source>
</evidence>
<reference evidence="2" key="1">
    <citation type="submission" date="2017-08" db="EMBL/GenBank/DDBJ databases">
        <authorList>
            <person name="Brisse S."/>
        </authorList>
    </citation>
    <scope>NUCLEOTIDE SEQUENCE [LARGE SCALE GENOMIC DNA]</scope>
    <source>
        <strain evidence="2">06D021</strain>
    </source>
</reference>
<protein>
    <submittedName>
        <fullName evidence="1">Uncharacterized protein</fullName>
    </submittedName>
</protein>
<proteinExistence type="predicted"/>
<evidence type="ECO:0000313" key="2">
    <source>
        <dbReference type="Proteomes" id="UP000220639"/>
    </source>
</evidence>
<dbReference type="AlphaFoldDB" id="A0A285B077"/>
<organism evidence="1 2">
    <name type="scientific">Klebsiella grimontii</name>
    <dbReference type="NCBI Taxonomy" id="2058152"/>
    <lineage>
        <taxon>Bacteria</taxon>
        <taxon>Pseudomonadati</taxon>
        <taxon>Pseudomonadota</taxon>
        <taxon>Gammaproteobacteria</taxon>
        <taxon>Enterobacterales</taxon>
        <taxon>Enterobacteriaceae</taxon>
        <taxon>Klebsiella/Raoultella group</taxon>
        <taxon>Klebsiella</taxon>
    </lineage>
</organism>
<gene>
    <name evidence="1" type="ORF">KOSB73_220436</name>
</gene>
<sequence>MYNIILIIADETIKKHSTNSETTHNTKTHIALKNNISQCLNGNKKPLNFRIKNLLEFKANYKKLKINTLKSLHL</sequence>
<name>A0A285B077_9ENTR</name>